<feature type="transmembrane region" description="Helical" evidence="2">
    <location>
        <begin position="144"/>
        <end position="165"/>
    </location>
</feature>
<dbReference type="EMBL" id="JBBWWQ010000001">
    <property type="protein sequence ID" value="KAK8956724.1"/>
    <property type="molecule type" value="Genomic_DNA"/>
</dbReference>
<proteinExistence type="predicted"/>
<reference evidence="3 4" key="1">
    <citation type="journal article" date="2022" name="Nat. Plants">
        <title>Genomes of leafy and leafless Platanthera orchids illuminate the evolution of mycoheterotrophy.</title>
        <authorList>
            <person name="Li M.H."/>
            <person name="Liu K.W."/>
            <person name="Li Z."/>
            <person name="Lu H.C."/>
            <person name="Ye Q.L."/>
            <person name="Zhang D."/>
            <person name="Wang J.Y."/>
            <person name="Li Y.F."/>
            <person name="Zhong Z.M."/>
            <person name="Liu X."/>
            <person name="Yu X."/>
            <person name="Liu D.K."/>
            <person name="Tu X.D."/>
            <person name="Liu B."/>
            <person name="Hao Y."/>
            <person name="Liao X.Y."/>
            <person name="Jiang Y.T."/>
            <person name="Sun W.H."/>
            <person name="Chen J."/>
            <person name="Chen Y.Q."/>
            <person name="Ai Y."/>
            <person name="Zhai J.W."/>
            <person name="Wu S.S."/>
            <person name="Zhou Z."/>
            <person name="Hsiao Y.Y."/>
            <person name="Wu W.L."/>
            <person name="Chen Y.Y."/>
            <person name="Lin Y.F."/>
            <person name="Hsu J.L."/>
            <person name="Li C.Y."/>
            <person name="Wang Z.W."/>
            <person name="Zhao X."/>
            <person name="Zhong W.Y."/>
            <person name="Ma X.K."/>
            <person name="Ma L."/>
            <person name="Huang J."/>
            <person name="Chen G.Z."/>
            <person name="Huang M.Z."/>
            <person name="Huang L."/>
            <person name="Peng D.H."/>
            <person name="Luo Y.B."/>
            <person name="Zou S.Q."/>
            <person name="Chen S.P."/>
            <person name="Lan S."/>
            <person name="Tsai W.C."/>
            <person name="Van de Peer Y."/>
            <person name="Liu Z.J."/>
        </authorList>
    </citation>
    <scope>NUCLEOTIDE SEQUENCE [LARGE SCALE GENOMIC DNA]</scope>
    <source>
        <strain evidence="3">Lor287</strain>
    </source>
</reference>
<keyword evidence="4" id="KW-1185">Reference proteome</keyword>
<keyword evidence="2" id="KW-1133">Transmembrane helix</keyword>
<organism evidence="3 4">
    <name type="scientific">Platanthera zijinensis</name>
    <dbReference type="NCBI Taxonomy" id="2320716"/>
    <lineage>
        <taxon>Eukaryota</taxon>
        <taxon>Viridiplantae</taxon>
        <taxon>Streptophyta</taxon>
        <taxon>Embryophyta</taxon>
        <taxon>Tracheophyta</taxon>
        <taxon>Spermatophyta</taxon>
        <taxon>Magnoliopsida</taxon>
        <taxon>Liliopsida</taxon>
        <taxon>Asparagales</taxon>
        <taxon>Orchidaceae</taxon>
        <taxon>Orchidoideae</taxon>
        <taxon>Orchideae</taxon>
        <taxon>Orchidinae</taxon>
        <taxon>Platanthera</taxon>
    </lineage>
</organism>
<evidence type="ECO:0000256" key="2">
    <source>
        <dbReference type="SAM" id="Phobius"/>
    </source>
</evidence>
<dbReference type="AlphaFoldDB" id="A0AAP0C2G4"/>
<feature type="compositionally biased region" description="Low complexity" evidence="1">
    <location>
        <begin position="27"/>
        <end position="55"/>
    </location>
</feature>
<evidence type="ECO:0000313" key="3">
    <source>
        <dbReference type="EMBL" id="KAK8956724.1"/>
    </source>
</evidence>
<feature type="region of interest" description="Disordered" evidence="1">
    <location>
        <begin position="1"/>
        <end position="78"/>
    </location>
</feature>
<sequence length="197" mass="21051">MAGPSFSTSSSRARSSSPFSHRRPLTSSYSSSSSSASSFMNGRVIPRSSPSSVSSHFYGSNGVPRSVTPNSSRSDSSRNRATIGFASADELAVDTGDAAISGESITVTVRFRPLSEREFQRGDEIAWYADGDKVVRCEYNPATAYAYAIPIVLGFVWPGVSPAVSGKRRRTGKQMAFGGVCSSSTAIRRKRPRSAPF</sequence>
<gene>
    <name evidence="3" type="ORF">KSP39_PZI000755</name>
</gene>
<keyword evidence="2" id="KW-0812">Transmembrane</keyword>
<keyword evidence="2" id="KW-0472">Membrane</keyword>
<evidence type="ECO:0000313" key="4">
    <source>
        <dbReference type="Proteomes" id="UP001418222"/>
    </source>
</evidence>
<protein>
    <recommendedName>
        <fullName evidence="5">Kinesin motor domain-containing protein</fullName>
    </recommendedName>
</protein>
<comment type="caution">
    <text evidence="3">The sequence shown here is derived from an EMBL/GenBank/DDBJ whole genome shotgun (WGS) entry which is preliminary data.</text>
</comment>
<name>A0AAP0C2G4_9ASPA</name>
<accession>A0AAP0C2G4</accession>
<dbReference type="Proteomes" id="UP001418222">
    <property type="component" value="Unassembled WGS sequence"/>
</dbReference>
<evidence type="ECO:0000256" key="1">
    <source>
        <dbReference type="SAM" id="MobiDB-lite"/>
    </source>
</evidence>
<feature type="compositionally biased region" description="Low complexity" evidence="1">
    <location>
        <begin position="65"/>
        <end position="74"/>
    </location>
</feature>
<evidence type="ECO:0008006" key="5">
    <source>
        <dbReference type="Google" id="ProtNLM"/>
    </source>
</evidence>
<feature type="compositionally biased region" description="Low complexity" evidence="1">
    <location>
        <begin position="1"/>
        <end position="19"/>
    </location>
</feature>